<gene>
    <name evidence="1" type="ORF">S01H4_07961</name>
</gene>
<protein>
    <recommendedName>
        <fullName evidence="2">DUF885 domain-containing protein</fullName>
    </recommendedName>
</protein>
<dbReference type="Pfam" id="PF05960">
    <property type="entry name" value="DUF885"/>
    <property type="match status" value="1"/>
</dbReference>
<comment type="caution">
    <text evidence="1">The sequence shown here is derived from an EMBL/GenBank/DDBJ whole genome shotgun (WGS) entry which is preliminary data.</text>
</comment>
<proteinExistence type="predicted"/>
<dbReference type="PANTHER" id="PTHR33361">
    <property type="entry name" value="GLR0591 PROTEIN"/>
    <property type="match status" value="1"/>
</dbReference>
<name>X1B1N9_9ZZZZ</name>
<accession>X1B1N9</accession>
<dbReference type="AlphaFoldDB" id="X1B1N9"/>
<organism evidence="1">
    <name type="scientific">marine sediment metagenome</name>
    <dbReference type="NCBI Taxonomy" id="412755"/>
    <lineage>
        <taxon>unclassified sequences</taxon>
        <taxon>metagenomes</taxon>
        <taxon>ecological metagenomes</taxon>
    </lineage>
</organism>
<dbReference type="PANTHER" id="PTHR33361:SF2">
    <property type="entry name" value="DUF885 DOMAIN-CONTAINING PROTEIN"/>
    <property type="match status" value="1"/>
</dbReference>
<sequence>MAVNPGQACAYKVGALKIVELRQRAIERLGPDFDLKEFHNIVLTNGAMPLNILEQQVDRWIASKTD</sequence>
<evidence type="ECO:0008006" key="2">
    <source>
        <dbReference type="Google" id="ProtNLM"/>
    </source>
</evidence>
<reference evidence="1" key="1">
    <citation type="journal article" date="2014" name="Front. Microbiol.">
        <title>High frequency of phylogenetically diverse reductive dehalogenase-homologous genes in deep subseafloor sedimentary metagenomes.</title>
        <authorList>
            <person name="Kawai M."/>
            <person name="Futagami T."/>
            <person name="Toyoda A."/>
            <person name="Takaki Y."/>
            <person name="Nishi S."/>
            <person name="Hori S."/>
            <person name="Arai W."/>
            <person name="Tsubouchi T."/>
            <person name="Morono Y."/>
            <person name="Uchiyama I."/>
            <person name="Ito T."/>
            <person name="Fujiyama A."/>
            <person name="Inagaki F."/>
            <person name="Takami H."/>
        </authorList>
    </citation>
    <scope>NUCLEOTIDE SEQUENCE</scope>
    <source>
        <strain evidence="1">Expedition CK06-06</strain>
    </source>
</reference>
<evidence type="ECO:0000313" key="1">
    <source>
        <dbReference type="EMBL" id="GAG65901.1"/>
    </source>
</evidence>
<dbReference type="EMBL" id="BART01002668">
    <property type="protein sequence ID" value="GAG65901.1"/>
    <property type="molecule type" value="Genomic_DNA"/>
</dbReference>
<dbReference type="InterPro" id="IPR010281">
    <property type="entry name" value="DUF885"/>
</dbReference>